<evidence type="ECO:0000256" key="1">
    <source>
        <dbReference type="ARBA" id="ARBA00004377"/>
    </source>
</evidence>
<keyword evidence="6 9" id="KW-0812">Transmembrane</keyword>
<accession>A0A2R4XKS3</accession>
<organism evidence="11 12">
    <name type="scientific">Orrella marina</name>
    <dbReference type="NCBI Taxonomy" id="2163011"/>
    <lineage>
        <taxon>Bacteria</taxon>
        <taxon>Pseudomonadati</taxon>
        <taxon>Pseudomonadota</taxon>
        <taxon>Betaproteobacteria</taxon>
        <taxon>Burkholderiales</taxon>
        <taxon>Alcaligenaceae</taxon>
        <taxon>Orrella</taxon>
    </lineage>
</organism>
<dbReference type="Pfam" id="PF07963">
    <property type="entry name" value="N_methyl"/>
    <property type="match status" value="1"/>
</dbReference>
<dbReference type="Gene3D" id="3.30.1300.30">
    <property type="entry name" value="GSPII I/J protein-like"/>
    <property type="match status" value="1"/>
</dbReference>
<dbReference type="InterPro" id="IPR010052">
    <property type="entry name" value="T2SS_protein-GspI"/>
</dbReference>
<dbReference type="GO" id="GO:0015628">
    <property type="term" value="P:protein secretion by the type II secretion system"/>
    <property type="evidence" value="ECO:0007669"/>
    <property type="project" value="UniProtKB-UniRule"/>
</dbReference>
<dbReference type="Proteomes" id="UP000244571">
    <property type="component" value="Chromosome"/>
</dbReference>
<evidence type="ECO:0000256" key="3">
    <source>
        <dbReference type="ARBA" id="ARBA00022475"/>
    </source>
</evidence>
<evidence type="ECO:0000256" key="2">
    <source>
        <dbReference type="ARBA" id="ARBA00008358"/>
    </source>
</evidence>
<dbReference type="GO" id="GO:0015627">
    <property type="term" value="C:type II protein secretion system complex"/>
    <property type="evidence" value="ECO:0007669"/>
    <property type="project" value="UniProtKB-UniRule"/>
</dbReference>
<evidence type="ECO:0000259" key="10">
    <source>
        <dbReference type="Pfam" id="PF02501"/>
    </source>
</evidence>
<keyword evidence="12" id="KW-1185">Reference proteome</keyword>
<comment type="subunit">
    <text evidence="9">Type II secretion is composed of four main components: the outer membrane complex, the inner membrane complex, the cytoplasmic secretion ATPase and the periplasm-spanning pseudopilus.</text>
</comment>
<dbReference type="SUPFAM" id="SSF54523">
    <property type="entry name" value="Pili subunits"/>
    <property type="match status" value="1"/>
</dbReference>
<dbReference type="PROSITE" id="PS51257">
    <property type="entry name" value="PROKAR_LIPOPROTEIN"/>
    <property type="match status" value="1"/>
</dbReference>
<reference evidence="11 12" key="1">
    <citation type="submission" date="2018-04" db="EMBL/GenBank/DDBJ databases">
        <title>Bordetella sp. HZ20 isolated from seawater.</title>
        <authorList>
            <person name="Sun C."/>
        </authorList>
    </citation>
    <scope>NUCLEOTIDE SEQUENCE [LARGE SCALE GENOMIC DNA]</scope>
    <source>
        <strain evidence="11 12">HZ20</strain>
    </source>
</reference>
<comment type="similarity">
    <text evidence="2 9">Belongs to the GSP I family.</text>
</comment>
<dbReference type="Pfam" id="PF02501">
    <property type="entry name" value="T2SSI"/>
    <property type="match status" value="1"/>
</dbReference>
<comment type="function">
    <text evidence="9">Component of the type II secretion system required for the energy-dependent secretion of extracellular factors such as proteases and toxins from the periplasm.</text>
</comment>
<dbReference type="GO" id="GO:0005886">
    <property type="term" value="C:plasma membrane"/>
    <property type="evidence" value="ECO:0007669"/>
    <property type="project" value="UniProtKB-SubCell"/>
</dbReference>
<proteinExistence type="inferred from homology"/>
<dbReference type="AlphaFoldDB" id="A0A2R4XKS3"/>
<protein>
    <recommendedName>
        <fullName evidence="9">Type II secretion system protein I</fullName>
        <shortName evidence="9">T2SS minor pseudopilin I</shortName>
    </recommendedName>
</protein>
<evidence type="ECO:0000256" key="8">
    <source>
        <dbReference type="ARBA" id="ARBA00023136"/>
    </source>
</evidence>
<gene>
    <name evidence="11" type="primary">gspI</name>
    <name evidence="11" type="ORF">DBV39_12570</name>
</gene>
<dbReference type="RefSeq" id="WP_108621816.1">
    <property type="nucleotide sequence ID" value="NZ_CP028901.1"/>
</dbReference>
<keyword evidence="5 9" id="KW-0997">Cell inner membrane</keyword>
<name>A0A2R4XKS3_9BURK</name>
<keyword evidence="3" id="KW-1003">Cell membrane</keyword>
<dbReference type="InterPro" id="IPR003413">
    <property type="entry name" value="T2SS_GspI_C"/>
</dbReference>
<dbReference type="InterPro" id="IPR045584">
    <property type="entry name" value="Pilin-like"/>
</dbReference>
<dbReference type="OrthoDB" id="5296572at2"/>
<sequence length="123" mass="13153">MNGGRKSLGFTLIEVLIALTIISIACVAAMRAIDMGVRGAHAMQQRSLALICVQNHLADLTLQQAFPPPGVTTASCRQGPHVFISEQQVSSAPHELFRIVTVRTRIRGGPVLAELSGTLSRLP</sequence>
<evidence type="ECO:0000256" key="5">
    <source>
        <dbReference type="ARBA" id="ARBA00022519"/>
    </source>
</evidence>
<dbReference type="NCBIfam" id="TIGR01707">
    <property type="entry name" value="gspI"/>
    <property type="match status" value="1"/>
</dbReference>
<dbReference type="EMBL" id="CP028901">
    <property type="protein sequence ID" value="AWB34400.1"/>
    <property type="molecule type" value="Genomic_DNA"/>
</dbReference>
<dbReference type="KEGG" id="boz:DBV39_12570"/>
<feature type="domain" description="Type II secretion system protein GspI C-terminal" evidence="10">
    <location>
        <begin position="43"/>
        <end position="117"/>
    </location>
</feature>
<dbReference type="PANTHER" id="PTHR38779:SF2">
    <property type="entry name" value="TYPE II SECRETION SYSTEM PROTEIN I-RELATED"/>
    <property type="match status" value="1"/>
</dbReference>
<evidence type="ECO:0000256" key="4">
    <source>
        <dbReference type="ARBA" id="ARBA00022481"/>
    </source>
</evidence>
<dbReference type="InterPro" id="IPR012902">
    <property type="entry name" value="N_methyl_site"/>
</dbReference>
<keyword evidence="7 9" id="KW-1133">Transmembrane helix</keyword>
<comment type="PTM">
    <text evidence="9">Cleaved by prepilin peptidase.</text>
</comment>
<evidence type="ECO:0000256" key="7">
    <source>
        <dbReference type="ARBA" id="ARBA00022989"/>
    </source>
</evidence>
<feature type="transmembrane region" description="Helical" evidence="9">
    <location>
        <begin position="12"/>
        <end position="33"/>
    </location>
</feature>
<evidence type="ECO:0000256" key="6">
    <source>
        <dbReference type="ARBA" id="ARBA00022692"/>
    </source>
</evidence>
<keyword evidence="8 9" id="KW-0472">Membrane</keyword>
<evidence type="ECO:0000313" key="12">
    <source>
        <dbReference type="Proteomes" id="UP000244571"/>
    </source>
</evidence>
<dbReference type="NCBIfam" id="TIGR02532">
    <property type="entry name" value="IV_pilin_GFxxxE"/>
    <property type="match status" value="1"/>
</dbReference>
<dbReference type="PANTHER" id="PTHR38779">
    <property type="entry name" value="TYPE II SECRETION SYSTEM PROTEIN I-RELATED"/>
    <property type="match status" value="1"/>
</dbReference>
<evidence type="ECO:0000256" key="9">
    <source>
        <dbReference type="RuleBase" id="RU368030"/>
    </source>
</evidence>
<evidence type="ECO:0000313" key="11">
    <source>
        <dbReference type="EMBL" id="AWB34400.1"/>
    </source>
</evidence>
<comment type="subcellular location">
    <subcellularLocation>
        <location evidence="1 9">Cell inner membrane</location>
        <topology evidence="1 9">Single-pass membrane protein</topology>
    </subcellularLocation>
</comment>
<keyword evidence="4 9" id="KW-0488">Methylation</keyword>